<dbReference type="GO" id="GO:0016740">
    <property type="term" value="F:transferase activity"/>
    <property type="evidence" value="ECO:0007669"/>
    <property type="project" value="UniProtKB-KW"/>
</dbReference>
<name>A0A1F5DPI5_9BACT</name>
<proteinExistence type="inferred from homology"/>
<dbReference type="Proteomes" id="UP000178764">
    <property type="component" value="Unassembled WGS sequence"/>
</dbReference>
<accession>A0A1F5DPI5</accession>
<dbReference type="PANTHER" id="PTHR33540">
    <property type="entry name" value="TRNA THREONYLCARBAMOYLADENOSINE BIOSYNTHESIS PROTEIN TSAE"/>
    <property type="match status" value="1"/>
</dbReference>
<gene>
    <name evidence="11" type="ORF">A2V71_03200</name>
</gene>
<keyword evidence="6" id="KW-0479">Metal-binding</keyword>
<comment type="similarity">
    <text evidence="2">Belongs to the TsaE family.</text>
</comment>
<comment type="subcellular location">
    <subcellularLocation>
        <location evidence="1">Cytoplasm</location>
    </subcellularLocation>
</comment>
<dbReference type="Pfam" id="PF02367">
    <property type="entry name" value="TsaE"/>
    <property type="match status" value="1"/>
</dbReference>
<comment type="caution">
    <text evidence="11">The sequence shown here is derived from an EMBL/GenBank/DDBJ whole genome shotgun (WGS) entry which is preliminary data.</text>
</comment>
<evidence type="ECO:0000256" key="9">
    <source>
        <dbReference type="ARBA" id="ARBA00022842"/>
    </source>
</evidence>
<evidence type="ECO:0000256" key="10">
    <source>
        <dbReference type="ARBA" id="ARBA00032441"/>
    </source>
</evidence>
<dbReference type="GO" id="GO:0046872">
    <property type="term" value="F:metal ion binding"/>
    <property type="evidence" value="ECO:0007669"/>
    <property type="project" value="UniProtKB-KW"/>
</dbReference>
<evidence type="ECO:0000256" key="3">
    <source>
        <dbReference type="ARBA" id="ARBA00019010"/>
    </source>
</evidence>
<dbReference type="SUPFAM" id="SSF52540">
    <property type="entry name" value="P-loop containing nucleoside triphosphate hydrolases"/>
    <property type="match status" value="1"/>
</dbReference>
<dbReference type="GO" id="GO:0002949">
    <property type="term" value="P:tRNA threonylcarbamoyladenosine modification"/>
    <property type="evidence" value="ECO:0007669"/>
    <property type="project" value="InterPro"/>
</dbReference>
<evidence type="ECO:0000256" key="2">
    <source>
        <dbReference type="ARBA" id="ARBA00007599"/>
    </source>
</evidence>
<keyword evidence="11" id="KW-0808">Transferase</keyword>
<dbReference type="AlphaFoldDB" id="A0A1F5DPI5"/>
<evidence type="ECO:0000256" key="8">
    <source>
        <dbReference type="ARBA" id="ARBA00022840"/>
    </source>
</evidence>
<keyword evidence="4" id="KW-0963">Cytoplasm</keyword>
<sequence>MKEFISKSPEDTINFAIDFAKKLKGGEILALEGELGSGKTTFVKGLAEGLGVTETILSPTFVLLKEYDILRPKFHLRGGTNMVKFVHVDAYRVETIEDIKSVGIEDYLNRNDVILTIEWADKIEEILPKNTIHVKFETLEEKTRKISIQ</sequence>
<evidence type="ECO:0000313" key="11">
    <source>
        <dbReference type="EMBL" id="OGD56960.1"/>
    </source>
</evidence>
<dbReference type="PANTHER" id="PTHR33540:SF2">
    <property type="entry name" value="TRNA THREONYLCARBAMOYLADENOSINE BIOSYNTHESIS PROTEIN TSAE"/>
    <property type="match status" value="1"/>
</dbReference>
<evidence type="ECO:0000256" key="7">
    <source>
        <dbReference type="ARBA" id="ARBA00022741"/>
    </source>
</evidence>
<evidence type="ECO:0000256" key="6">
    <source>
        <dbReference type="ARBA" id="ARBA00022723"/>
    </source>
</evidence>
<keyword evidence="8" id="KW-0067">ATP-binding</keyword>
<organism evidence="11 12">
    <name type="scientific">Candidatus Berkelbacteria bacterium RBG_13_40_8</name>
    <dbReference type="NCBI Taxonomy" id="1797467"/>
    <lineage>
        <taxon>Bacteria</taxon>
        <taxon>Candidatus Berkelbacteria</taxon>
    </lineage>
</organism>
<dbReference type="NCBIfam" id="TIGR00150">
    <property type="entry name" value="T6A_YjeE"/>
    <property type="match status" value="1"/>
</dbReference>
<keyword evidence="9" id="KW-0460">Magnesium</keyword>
<evidence type="ECO:0000256" key="1">
    <source>
        <dbReference type="ARBA" id="ARBA00004496"/>
    </source>
</evidence>
<dbReference type="InterPro" id="IPR027417">
    <property type="entry name" value="P-loop_NTPase"/>
</dbReference>
<dbReference type="InterPro" id="IPR003442">
    <property type="entry name" value="T6A_TsaE"/>
</dbReference>
<evidence type="ECO:0000256" key="5">
    <source>
        <dbReference type="ARBA" id="ARBA00022694"/>
    </source>
</evidence>
<protein>
    <recommendedName>
        <fullName evidence="3">tRNA threonylcarbamoyladenosine biosynthesis protein TsaE</fullName>
    </recommendedName>
    <alternativeName>
        <fullName evidence="10">t(6)A37 threonylcarbamoyladenosine biosynthesis protein TsaE</fullName>
    </alternativeName>
</protein>
<keyword evidence="5" id="KW-0819">tRNA processing</keyword>
<evidence type="ECO:0000313" key="12">
    <source>
        <dbReference type="Proteomes" id="UP000178764"/>
    </source>
</evidence>
<keyword evidence="7" id="KW-0547">Nucleotide-binding</keyword>
<reference evidence="11 12" key="1">
    <citation type="journal article" date="2016" name="Nat. Commun.">
        <title>Thousands of microbial genomes shed light on interconnected biogeochemical processes in an aquifer system.</title>
        <authorList>
            <person name="Anantharaman K."/>
            <person name="Brown C.T."/>
            <person name="Hug L.A."/>
            <person name="Sharon I."/>
            <person name="Castelle C.J."/>
            <person name="Probst A.J."/>
            <person name="Thomas B.C."/>
            <person name="Singh A."/>
            <person name="Wilkins M.J."/>
            <person name="Karaoz U."/>
            <person name="Brodie E.L."/>
            <person name="Williams K.H."/>
            <person name="Hubbard S.S."/>
            <person name="Banfield J.F."/>
        </authorList>
    </citation>
    <scope>NUCLEOTIDE SEQUENCE [LARGE SCALE GENOMIC DNA]</scope>
</reference>
<evidence type="ECO:0000256" key="4">
    <source>
        <dbReference type="ARBA" id="ARBA00022490"/>
    </source>
</evidence>
<dbReference type="EMBL" id="MEZT01000009">
    <property type="protein sequence ID" value="OGD56960.1"/>
    <property type="molecule type" value="Genomic_DNA"/>
</dbReference>
<dbReference type="GO" id="GO:0005737">
    <property type="term" value="C:cytoplasm"/>
    <property type="evidence" value="ECO:0007669"/>
    <property type="project" value="UniProtKB-SubCell"/>
</dbReference>
<dbReference type="GO" id="GO:0005524">
    <property type="term" value="F:ATP binding"/>
    <property type="evidence" value="ECO:0007669"/>
    <property type="project" value="UniProtKB-KW"/>
</dbReference>
<dbReference type="Gene3D" id="3.40.50.300">
    <property type="entry name" value="P-loop containing nucleotide triphosphate hydrolases"/>
    <property type="match status" value="1"/>
</dbReference>